<organism evidence="1 2">
    <name type="scientific">Nostocoides japonicum T1-X7</name>
    <dbReference type="NCBI Taxonomy" id="1194083"/>
    <lineage>
        <taxon>Bacteria</taxon>
        <taxon>Bacillati</taxon>
        <taxon>Actinomycetota</taxon>
        <taxon>Actinomycetes</taxon>
        <taxon>Micrococcales</taxon>
        <taxon>Intrasporangiaceae</taxon>
        <taxon>Nostocoides</taxon>
    </lineage>
</organism>
<dbReference type="AlphaFoldDB" id="A0A077M1F0"/>
<evidence type="ECO:0000313" key="1">
    <source>
        <dbReference type="EMBL" id="CCH80148.1"/>
    </source>
</evidence>
<dbReference type="EMBL" id="CAJB01000411">
    <property type="protein sequence ID" value="CCH80148.1"/>
    <property type="molecule type" value="Genomic_DNA"/>
</dbReference>
<name>A0A077M1F0_9MICO</name>
<comment type="caution">
    <text evidence="1">The sequence shown here is derived from an EMBL/GenBank/DDBJ whole genome shotgun (WGS) entry which is preliminary data.</text>
</comment>
<sequence>MVGPTGAPDAETHRADGPCQVEEQDVMAGAAQHMVIDFSHRGRPFWLPATGWGNGLDDESWAAIVDVRSEYAADLILLELRRAGVPGYAAPVRPPRPRTRHQDPGTERVRIWVGCRAFGTGETTILHALPELAAHLGGSVLA</sequence>
<evidence type="ECO:0000313" key="2">
    <source>
        <dbReference type="Proteomes" id="UP000035721"/>
    </source>
</evidence>
<reference evidence="1 2" key="1">
    <citation type="journal article" date="2013" name="ISME J.">
        <title>A metabolic model for members of the genus Tetrasphaera involved in enhanced biological phosphorus removal.</title>
        <authorList>
            <person name="Kristiansen R."/>
            <person name="Nguyen H.T.T."/>
            <person name="Saunders A.M."/>
            <person name="Nielsen J.L."/>
            <person name="Wimmer R."/>
            <person name="Le V.Q."/>
            <person name="McIlroy S.J."/>
            <person name="Petrovski S."/>
            <person name="Seviour R.J."/>
            <person name="Calteau A."/>
            <person name="Nielsen K.L."/>
            <person name="Nielsen P.H."/>
        </authorList>
    </citation>
    <scope>NUCLEOTIDE SEQUENCE [LARGE SCALE GENOMIC DNA]</scope>
    <source>
        <strain evidence="1 2">T1-X7</strain>
    </source>
</reference>
<gene>
    <name evidence="1" type="ORF">BN12_770012</name>
</gene>
<keyword evidence="2" id="KW-1185">Reference proteome</keyword>
<accession>A0A077M1F0</accession>
<dbReference type="Proteomes" id="UP000035721">
    <property type="component" value="Unassembled WGS sequence"/>
</dbReference>
<proteinExistence type="predicted"/>
<protein>
    <submittedName>
        <fullName evidence="1">Uncharacterized protein</fullName>
    </submittedName>
</protein>